<dbReference type="Proteomes" id="UP000070501">
    <property type="component" value="Unassembled WGS sequence"/>
</dbReference>
<protein>
    <submittedName>
        <fullName evidence="1">Uncharacterized protein</fullName>
    </submittedName>
</protein>
<feature type="non-terminal residue" evidence="1">
    <location>
        <position position="1"/>
    </location>
</feature>
<dbReference type="Gene3D" id="1.25.40.20">
    <property type="entry name" value="Ankyrin repeat-containing domain"/>
    <property type="match status" value="1"/>
</dbReference>
<accession>A0A136IRH4</accession>
<sequence>FQWYESMHAEVKSKPKGTEEPSVMGFASAGLVRRRDMRGNFHQAIEEPSSETAAMGIELFDRYGNLRNKHKMSGSKIWGDELDQGDILLLNLVQVDKASRRRGLGTQLCTSLIKAALYKSNPQSLVVLAYNGAVTGEIDSNVQCKELSVAAEAQMRMSAQFLRSVGLRRIGTTDWFALSGNPRHACHQLAAAEDFDRPLFTQPQKSELLDQLLGNLRSASVSDAGSLQALETRLNPSDQRDQAWTATDPVGNNILHLAACRGKFRSTKWIVDHYPALLEAHNAHGETPLGVCQSYMEEIRTQLQHGAMTIMVADHFSGFQQNFIDTVKALKGNNELTDHDFKRIKFGCTCGQCDAGFLSPRMRQQLFWAVEPLYDELTMMYECTEDDAAMFVDELTLMYGCFPVELGIKMRTNKAVRKGFVEMFNHFAECLRSDRLPTEANVRQVAESKLGSEWPRVTQTYLERGGTIACVGACVFESAMDSSLLAGDGSALDGAGTLDAYDALPKCRNDEDFGFVSRQCGYGCVSRGL</sequence>
<keyword evidence="2" id="KW-1185">Reference proteome</keyword>
<dbReference type="InParanoid" id="A0A136IRH4"/>
<dbReference type="InterPro" id="IPR036770">
    <property type="entry name" value="Ankyrin_rpt-contain_sf"/>
</dbReference>
<dbReference type="SUPFAM" id="SSF48403">
    <property type="entry name" value="Ankyrin repeat"/>
    <property type="match status" value="1"/>
</dbReference>
<dbReference type="STRING" id="196109.A0A136IRH4"/>
<evidence type="ECO:0000313" key="2">
    <source>
        <dbReference type="Proteomes" id="UP000070501"/>
    </source>
</evidence>
<organism evidence="1 2">
    <name type="scientific">Microdochium bolleyi</name>
    <dbReference type="NCBI Taxonomy" id="196109"/>
    <lineage>
        <taxon>Eukaryota</taxon>
        <taxon>Fungi</taxon>
        <taxon>Dikarya</taxon>
        <taxon>Ascomycota</taxon>
        <taxon>Pezizomycotina</taxon>
        <taxon>Sordariomycetes</taxon>
        <taxon>Xylariomycetidae</taxon>
        <taxon>Xylariales</taxon>
        <taxon>Microdochiaceae</taxon>
        <taxon>Microdochium</taxon>
    </lineage>
</organism>
<dbReference type="EMBL" id="KQ964262">
    <property type="protein sequence ID" value="KXJ87541.1"/>
    <property type="molecule type" value="Genomic_DNA"/>
</dbReference>
<dbReference type="OrthoDB" id="508139at2759"/>
<name>A0A136IRH4_9PEZI</name>
<dbReference type="AlphaFoldDB" id="A0A136IRH4"/>
<reference evidence="2" key="1">
    <citation type="submission" date="2016-02" db="EMBL/GenBank/DDBJ databases">
        <title>Draft genome sequence of Microdochium bolleyi, a fungal endophyte of beachgrass.</title>
        <authorList>
            <consortium name="DOE Joint Genome Institute"/>
            <person name="David A.S."/>
            <person name="May G."/>
            <person name="Haridas S."/>
            <person name="Lim J."/>
            <person name="Wang M."/>
            <person name="Labutti K."/>
            <person name="Lipzen A."/>
            <person name="Barry K."/>
            <person name="Grigoriev I.V."/>
        </authorList>
    </citation>
    <scope>NUCLEOTIDE SEQUENCE [LARGE SCALE GENOMIC DNA]</scope>
    <source>
        <strain evidence="2">J235TASD1</strain>
    </source>
</reference>
<evidence type="ECO:0000313" key="1">
    <source>
        <dbReference type="EMBL" id="KXJ87541.1"/>
    </source>
</evidence>
<proteinExistence type="predicted"/>
<gene>
    <name evidence="1" type="ORF">Micbo1qcDRAFT_124682</name>
</gene>